<dbReference type="CDD" id="cd01991">
    <property type="entry name" value="Asn_synthase_B_C"/>
    <property type="match status" value="1"/>
</dbReference>
<comment type="catalytic activity">
    <reaction evidence="7">
        <text>L-aspartate + L-glutamine + ATP + H2O = L-asparagine + L-glutamate + AMP + diphosphate + H(+)</text>
        <dbReference type="Rhea" id="RHEA:12228"/>
        <dbReference type="ChEBI" id="CHEBI:15377"/>
        <dbReference type="ChEBI" id="CHEBI:15378"/>
        <dbReference type="ChEBI" id="CHEBI:29985"/>
        <dbReference type="ChEBI" id="CHEBI:29991"/>
        <dbReference type="ChEBI" id="CHEBI:30616"/>
        <dbReference type="ChEBI" id="CHEBI:33019"/>
        <dbReference type="ChEBI" id="CHEBI:58048"/>
        <dbReference type="ChEBI" id="CHEBI:58359"/>
        <dbReference type="ChEBI" id="CHEBI:456215"/>
        <dbReference type="EC" id="6.3.5.4"/>
    </reaction>
</comment>
<dbReference type="CDD" id="cd00712">
    <property type="entry name" value="AsnB"/>
    <property type="match status" value="1"/>
</dbReference>
<proteinExistence type="inferred from homology"/>
<dbReference type="GO" id="GO:0004066">
    <property type="term" value="F:asparagine synthase (glutamine-hydrolyzing) activity"/>
    <property type="evidence" value="ECO:0007669"/>
    <property type="project" value="UniProtKB-EC"/>
</dbReference>
<evidence type="ECO:0000256" key="1">
    <source>
        <dbReference type="ARBA" id="ARBA00005187"/>
    </source>
</evidence>
<keyword evidence="9" id="KW-0436">Ligase</keyword>
<dbReference type="Gene3D" id="3.60.20.10">
    <property type="entry name" value="Glutamine Phosphoribosylpyrophosphate, subunit 1, domain 1"/>
    <property type="match status" value="1"/>
</dbReference>
<dbReference type="Pfam" id="PF13537">
    <property type="entry name" value="GATase_7"/>
    <property type="match status" value="1"/>
</dbReference>
<sequence length="625" mass="70854">MCGILGFYGEVGIEETLFSKALKLQERRGPDNSGILKFDDSIIGHNRLSIHDTSSLAHQPMIYDDGRYTLIFNGEIYNFRDLKLKLSGAYQFVSDSDTEVLLYSLVEYGIEKTLNEIEGMFAFSFHDRSEGKVFIARDRYGEKPLYYTKGDCNLSVSSSLYSLALLYGIDGFNKESISDFLHYGYTKGEDTPLNNVSKLLPGWFMIYDLKADRVSKLQYYNPVQEANFSSEMYSIKELDSLIRNSVSNCLDSDVKVGCFLSGGIDSSLISSYVSELSNDVEAFTIGFEDSAYDESDRARAVAQLLGLKVNVVKLGLSDFQDILEHNRWAFDEPFADASFLATIFLSQFARKEVTVCLSGDGGDELFCGYNRHVFVGKIYKKTKHIPYSVRVVIARILKNSSFFKNSLKWLYKVVYSNTLPTAMGEKLDKIGDIITYKDLDDLLFKVYCGNDFSSRLGLPGPRKPLLGTDFYRDVALLDLQNYLHEDVLTKSDRSSMCSSLEVRAPLLNSKIVNLALKSQDQLHIKDGAQKSALRDLLNKRMPNYPFETSKSGFSVPYKQLLELVDFKSRLSALIGIFAELDELLGNCIDICEQYFSKISNDYKLVWNIYCLIIWLENIVHINNDK</sequence>
<feature type="domain" description="Glutamine amidotransferase type-2" evidence="8">
    <location>
        <begin position="2"/>
        <end position="210"/>
    </location>
</feature>
<dbReference type="Pfam" id="PF00733">
    <property type="entry name" value="Asn_synthase"/>
    <property type="match status" value="1"/>
</dbReference>
<dbReference type="SUPFAM" id="SSF56235">
    <property type="entry name" value="N-terminal nucleophile aminohydrolases (Ntn hydrolases)"/>
    <property type="match status" value="1"/>
</dbReference>
<comment type="similarity">
    <text evidence="2">Belongs to the asparagine synthetase family.</text>
</comment>
<dbReference type="PANTHER" id="PTHR43284:SF1">
    <property type="entry name" value="ASPARAGINE SYNTHETASE"/>
    <property type="match status" value="1"/>
</dbReference>
<dbReference type="SUPFAM" id="SSF52402">
    <property type="entry name" value="Adenine nucleotide alpha hydrolases-like"/>
    <property type="match status" value="1"/>
</dbReference>
<name>A0ABS7YJ52_9VIBR</name>
<dbReference type="InterPro" id="IPR014729">
    <property type="entry name" value="Rossmann-like_a/b/a_fold"/>
</dbReference>
<keyword evidence="6" id="KW-0315">Glutamine amidotransferase</keyword>
<evidence type="ECO:0000256" key="5">
    <source>
        <dbReference type="ARBA" id="ARBA00022840"/>
    </source>
</evidence>
<dbReference type="Proteomes" id="UP001199044">
    <property type="component" value="Unassembled WGS sequence"/>
</dbReference>
<dbReference type="InterPro" id="IPR029055">
    <property type="entry name" value="Ntn_hydrolases_N"/>
</dbReference>
<dbReference type="PANTHER" id="PTHR43284">
    <property type="entry name" value="ASPARAGINE SYNTHETASE (GLUTAMINE-HYDROLYZING)"/>
    <property type="match status" value="1"/>
</dbReference>
<evidence type="ECO:0000259" key="8">
    <source>
        <dbReference type="PROSITE" id="PS51278"/>
    </source>
</evidence>
<evidence type="ECO:0000256" key="4">
    <source>
        <dbReference type="ARBA" id="ARBA00022741"/>
    </source>
</evidence>
<keyword evidence="4" id="KW-0547">Nucleotide-binding</keyword>
<evidence type="ECO:0000256" key="3">
    <source>
        <dbReference type="ARBA" id="ARBA00012737"/>
    </source>
</evidence>
<dbReference type="RefSeq" id="WP_225249963.1">
    <property type="nucleotide sequence ID" value="NZ_JAIWIU010000037.1"/>
</dbReference>
<keyword evidence="10" id="KW-1185">Reference proteome</keyword>
<evidence type="ECO:0000256" key="7">
    <source>
        <dbReference type="ARBA" id="ARBA00048741"/>
    </source>
</evidence>
<accession>A0ABS7YJ52</accession>
<comment type="pathway">
    <text evidence="1">Amino-acid biosynthesis; L-asparagine biosynthesis; L-asparagine from L-aspartate (L-Gln route): step 1/1.</text>
</comment>
<organism evidence="9 10">
    <name type="scientific">Vibrio tritonius</name>
    <dbReference type="NCBI Taxonomy" id="1435069"/>
    <lineage>
        <taxon>Bacteria</taxon>
        <taxon>Pseudomonadati</taxon>
        <taxon>Pseudomonadota</taxon>
        <taxon>Gammaproteobacteria</taxon>
        <taxon>Vibrionales</taxon>
        <taxon>Vibrionaceae</taxon>
        <taxon>Vibrio</taxon>
    </lineage>
</organism>
<protein>
    <recommendedName>
        <fullName evidence="3">asparagine synthase (glutamine-hydrolyzing)</fullName>
        <ecNumber evidence="3">6.3.5.4</ecNumber>
    </recommendedName>
</protein>
<dbReference type="PROSITE" id="PS51278">
    <property type="entry name" value="GATASE_TYPE_2"/>
    <property type="match status" value="1"/>
</dbReference>
<comment type="caution">
    <text evidence="9">The sequence shown here is derived from an EMBL/GenBank/DDBJ whole genome shotgun (WGS) entry which is preliminary data.</text>
</comment>
<dbReference type="EMBL" id="JAIWIU010000037">
    <property type="protein sequence ID" value="MCA2015707.1"/>
    <property type="molecule type" value="Genomic_DNA"/>
</dbReference>
<evidence type="ECO:0000313" key="9">
    <source>
        <dbReference type="EMBL" id="MCA2015707.1"/>
    </source>
</evidence>
<evidence type="ECO:0000256" key="2">
    <source>
        <dbReference type="ARBA" id="ARBA00005752"/>
    </source>
</evidence>
<evidence type="ECO:0000313" key="10">
    <source>
        <dbReference type="Proteomes" id="UP001199044"/>
    </source>
</evidence>
<evidence type="ECO:0000256" key="6">
    <source>
        <dbReference type="ARBA" id="ARBA00022962"/>
    </source>
</evidence>
<reference evidence="10" key="1">
    <citation type="submission" date="2023-07" db="EMBL/GenBank/DDBJ databases">
        <title>Molecular identification of indigenous halophilic bacteria isolated from red sea cost, biodegradation of synthetic dyes and assessment of degraded metabolite toxicity.</title>
        <authorList>
            <person name="Chaieb K."/>
            <person name="Altayb H.N."/>
        </authorList>
    </citation>
    <scope>NUCLEOTIDE SEQUENCE [LARGE SCALE GENOMIC DNA]</scope>
    <source>
        <strain evidence="10">K20</strain>
    </source>
</reference>
<dbReference type="Gene3D" id="3.40.50.620">
    <property type="entry name" value="HUPs"/>
    <property type="match status" value="1"/>
</dbReference>
<dbReference type="InterPro" id="IPR017932">
    <property type="entry name" value="GATase_2_dom"/>
</dbReference>
<dbReference type="InterPro" id="IPR006426">
    <property type="entry name" value="Asn_synth_AEB"/>
</dbReference>
<dbReference type="InterPro" id="IPR051786">
    <property type="entry name" value="ASN_synthetase/amidase"/>
</dbReference>
<dbReference type="InterPro" id="IPR001962">
    <property type="entry name" value="Asn_synthase"/>
</dbReference>
<gene>
    <name evidence="9" type="primary">asnB</name>
    <name evidence="9" type="ORF">LDJ79_06265</name>
</gene>
<dbReference type="NCBIfam" id="TIGR01536">
    <property type="entry name" value="asn_synth_AEB"/>
    <property type="match status" value="1"/>
</dbReference>
<dbReference type="PIRSF" id="PIRSF001589">
    <property type="entry name" value="Asn_synthetase_glu-h"/>
    <property type="match status" value="1"/>
</dbReference>
<dbReference type="InterPro" id="IPR033738">
    <property type="entry name" value="AsnB_N"/>
</dbReference>
<dbReference type="EC" id="6.3.5.4" evidence="3"/>
<keyword evidence="5" id="KW-0067">ATP-binding</keyword>